<proteinExistence type="predicted"/>
<name>A0A2P2R557_RHIMU</name>
<dbReference type="AlphaFoldDB" id="A0A2P2R557"/>
<evidence type="ECO:0000313" key="1">
    <source>
        <dbReference type="EMBL" id="MBX74320.1"/>
    </source>
</evidence>
<protein>
    <submittedName>
        <fullName evidence="1">Uncharacterized protein</fullName>
    </submittedName>
</protein>
<accession>A0A2P2R557</accession>
<sequence length="34" mass="3949">MFPMHKALSHYDVWKRSNVHSPTLVSHKEAISTI</sequence>
<organism evidence="1">
    <name type="scientific">Rhizophora mucronata</name>
    <name type="common">Asiatic mangrove</name>
    <dbReference type="NCBI Taxonomy" id="61149"/>
    <lineage>
        <taxon>Eukaryota</taxon>
        <taxon>Viridiplantae</taxon>
        <taxon>Streptophyta</taxon>
        <taxon>Embryophyta</taxon>
        <taxon>Tracheophyta</taxon>
        <taxon>Spermatophyta</taxon>
        <taxon>Magnoliopsida</taxon>
        <taxon>eudicotyledons</taxon>
        <taxon>Gunneridae</taxon>
        <taxon>Pentapetalae</taxon>
        <taxon>rosids</taxon>
        <taxon>fabids</taxon>
        <taxon>Malpighiales</taxon>
        <taxon>Rhizophoraceae</taxon>
        <taxon>Rhizophora</taxon>
    </lineage>
</organism>
<reference evidence="1" key="1">
    <citation type="submission" date="2018-02" db="EMBL/GenBank/DDBJ databases">
        <title>Rhizophora mucronata_Transcriptome.</title>
        <authorList>
            <person name="Meera S.P."/>
            <person name="Sreeshan A."/>
            <person name="Augustine A."/>
        </authorList>
    </citation>
    <scope>NUCLEOTIDE SEQUENCE</scope>
    <source>
        <tissue evidence="1">Leaf</tissue>
    </source>
</reference>
<dbReference type="EMBL" id="GGEC01093836">
    <property type="protein sequence ID" value="MBX74320.1"/>
    <property type="molecule type" value="Transcribed_RNA"/>
</dbReference>